<name>A0A1G4I829_TRYEQ</name>
<keyword evidence="2" id="KW-1185">Reference proteome</keyword>
<dbReference type="AlphaFoldDB" id="A0A1G4I829"/>
<accession>A0A1G4I829</accession>
<proteinExistence type="predicted"/>
<evidence type="ECO:0000313" key="2">
    <source>
        <dbReference type="Proteomes" id="UP000195570"/>
    </source>
</evidence>
<organism evidence="1 2">
    <name type="scientific">Trypanosoma equiperdum</name>
    <dbReference type="NCBI Taxonomy" id="5694"/>
    <lineage>
        <taxon>Eukaryota</taxon>
        <taxon>Discoba</taxon>
        <taxon>Euglenozoa</taxon>
        <taxon>Kinetoplastea</taxon>
        <taxon>Metakinetoplastina</taxon>
        <taxon>Trypanosomatida</taxon>
        <taxon>Trypanosomatidae</taxon>
        <taxon>Trypanosoma</taxon>
    </lineage>
</organism>
<protein>
    <submittedName>
        <fullName evidence="1">Uncharacterized protein</fullName>
    </submittedName>
</protein>
<dbReference type="EMBL" id="CZPT02000864">
    <property type="protein sequence ID" value="SCU68022.1"/>
    <property type="molecule type" value="Genomic_DNA"/>
</dbReference>
<dbReference type="Proteomes" id="UP000195570">
    <property type="component" value="Unassembled WGS sequence"/>
</dbReference>
<reference evidence="1" key="1">
    <citation type="submission" date="2016-09" db="EMBL/GenBank/DDBJ databases">
        <authorList>
            <person name="Hebert L."/>
            <person name="Moumen B."/>
        </authorList>
    </citation>
    <scope>NUCLEOTIDE SEQUENCE [LARGE SCALE GENOMIC DNA]</scope>
    <source>
        <strain evidence="1">OVI</strain>
    </source>
</reference>
<dbReference type="VEuPathDB" id="TriTrypDB:TEOVI_000840900"/>
<sequence length="566" mass="61249">MVKVEPPVQLLQRHISALPFDVLIRRIHSSALANPSRSLEAHFLGSHSPPDRCEVVATRAVSATTSSAARTAGATATELRSLLSQRLLLDIRRYQASNQLDLDDLSLVLANAIRHRLSPELAAITLQYFADALSATGAANQEPRRIEALSRIMEACCDAELTEWTPMTWDCLATIVALIEQRWLALAATASVCALLLQFLSTVVGAQLQGRAASSGLLKTDSQLLKERCLKLADSATQALAEALESDESSRWNPGQLQGVCAVVEQLRKFENLNAHISHSSAKQMSFWKRHGTVNEPTYVWKKVRRVLTMQILTHGTLERAVRAMTLQQASELFASISTTCGADAVGKVAAPLHRMLKVVVAADLGTMGNVIRIGEASLVAEGASALLAQSIDIIGRYNYVLTGGNGWGLLIAACTLFERAPLSISPVVDRTLGALQLALEDAQWVSPDSPEFFAHSLAVASLATLLVTHKLSTTTKLESRIVDIANSSPLLRDATRGPSIVVRCLFFLISTADGANGRGKIAEKRACALGLLMAESRDLHGKKEDCGGSFHLTAFERRILRFVQK</sequence>
<dbReference type="GeneID" id="92382343"/>
<evidence type="ECO:0000313" key="1">
    <source>
        <dbReference type="EMBL" id="SCU68022.1"/>
    </source>
</evidence>
<comment type="caution">
    <text evidence="1">The sequence shown here is derived from an EMBL/GenBank/DDBJ whole genome shotgun (WGS) entry which is preliminary data.</text>
</comment>
<dbReference type="RefSeq" id="XP_067079262.1">
    <property type="nucleotide sequence ID" value="XM_067223161.1"/>
</dbReference>
<gene>
    <name evidence="1" type="ORF">TEOVI_000840900</name>
</gene>